<keyword evidence="3" id="KW-1185">Reference proteome</keyword>
<protein>
    <submittedName>
        <fullName evidence="2">Uncharacterized protein</fullName>
    </submittedName>
</protein>
<name>A0ABP5FPN3_9MICO</name>
<comment type="caution">
    <text evidence="2">The sequence shown here is derived from an EMBL/GenBank/DDBJ whole genome shotgun (WGS) entry which is preliminary data.</text>
</comment>
<evidence type="ECO:0000313" key="2">
    <source>
        <dbReference type="EMBL" id="GAA2029965.1"/>
    </source>
</evidence>
<evidence type="ECO:0000313" key="3">
    <source>
        <dbReference type="Proteomes" id="UP001501285"/>
    </source>
</evidence>
<gene>
    <name evidence="2" type="ORF">GCM10009740_19550</name>
</gene>
<reference evidence="3" key="1">
    <citation type="journal article" date="2019" name="Int. J. Syst. Evol. Microbiol.">
        <title>The Global Catalogue of Microorganisms (GCM) 10K type strain sequencing project: providing services to taxonomists for standard genome sequencing and annotation.</title>
        <authorList>
            <consortium name="The Broad Institute Genomics Platform"/>
            <consortium name="The Broad Institute Genome Sequencing Center for Infectious Disease"/>
            <person name="Wu L."/>
            <person name="Ma J."/>
        </authorList>
    </citation>
    <scope>NUCLEOTIDE SEQUENCE [LARGE SCALE GENOMIC DNA]</scope>
    <source>
        <strain evidence="3">JCM 14283</strain>
    </source>
</reference>
<evidence type="ECO:0000256" key="1">
    <source>
        <dbReference type="SAM" id="MobiDB-lite"/>
    </source>
</evidence>
<sequence>MRRVVTVWVRRRPARGWDRRQAADDAGGVGLPGSESRRADEGHRDGCPRSAEATTQRRPDG</sequence>
<dbReference type="EMBL" id="BAAANB010000020">
    <property type="protein sequence ID" value="GAA2029965.1"/>
    <property type="molecule type" value="Genomic_DNA"/>
</dbReference>
<accession>A0ABP5FPN3</accession>
<proteinExistence type="predicted"/>
<organism evidence="2 3">
    <name type="scientific">Terrabacter terrae</name>
    <dbReference type="NCBI Taxonomy" id="318434"/>
    <lineage>
        <taxon>Bacteria</taxon>
        <taxon>Bacillati</taxon>
        <taxon>Actinomycetota</taxon>
        <taxon>Actinomycetes</taxon>
        <taxon>Micrococcales</taxon>
        <taxon>Intrasporangiaceae</taxon>
        <taxon>Terrabacter</taxon>
    </lineage>
</organism>
<feature type="region of interest" description="Disordered" evidence="1">
    <location>
        <begin position="11"/>
        <end position="61"/>
    </location>
</feature>
<feature type="compositionally biased region" description="Basic and acidic residues" evidence="1">
    <location>
        <begin position="35"/>
        <end position="47"/>
    </location>
</feature>
<dbReference type="Proteomes" id="UP001501285">
    <property type="component" value="Unassembled WGS sequence"/>
</dbReference>